<evidence type="ECO:0000313" key="3">
    <source>
        <dbReference type="EMBL" id="CEM19475.1"/>
    </source>
</evidence>
<feature type="region of interest" description="Disordered" evidence="1">
    <location>
        <begin position="619"/>
        <end position="654"/>
    </location>
</feature>
<dbReference type="EMBL" id="CDMY01000513">
    <property type="protein sequence ID" value="CEM19475.1"/>
    <property type="molecule type" value="Genomic_DNA"/>
</dbReference>
<keyword evidence="2" id="KW-0472">Membrane</keyword>
<evidence type="ECO:0000256" key="1">
    <source>
        <dbReference type="SAM" id="MobiDB-lite"/>
    </source>
</evidence>
<protein>
    <submittedName>
        <fullName evidence="3">Uncharacterized protein</fullName>
    </submittedName>
</protein>
<dbReference type="InParanoid" id="A0A0G4FWA2"/>
<gene>
    <name evidence="3" type="ORF">Vbra_16406</name>
</gene>
<dbReference type="Proteomes" id="UP000041254">
    <property type="component" value="Unassembled WGS sequence"/>
</dbReference>
<name>A0A0G4FWA2_VITBC</name>
<accession>A0A0G4FWA2</accession>
<feature type="transmembrane region" description="Helical" evidence="2">
    <location>
        <begin position="90"/>
        <end position="113"/>
    </location>
</feature>
<feature type="region of interest" description="Disordered" evidence="1">
    <location>
        <begin position="388"/>
        <end position="411"/>
    </location>
</feature>
<dbReference type="AlphaFoldDB" id="A0A0G4FWA2"/>
<feature type="region of interest" description="Disordered" evidence="1">
    <location>
        <begin position="318"/>
        <end position="349"/>
    </location>
</feature>
<dbReference type="VEuPathDB" id="CryptoDB:Vbra_16406"/>
<proteinExistence type="predicted"/>
<reference evidence="3 4" key="1">
    <citation type="submission" date="2014-11" db="EMBL/GenBank/DDBJ databases">
        <authorList>
            <person name="Zhu J."/>
            <person name="Qi W."/>
            <person name="Song R."/>
        </authorList>
    </citation>
    <scope>NUCLEOTIDE SEQUENCE [LARGE SCALE GENOMIC DNA]</scope>
</reference>
<evidence type="ECO:0000256" key="2">
    <source>
        <dbReference type="SAM" id="Phobius"/>
    </source>
</evidence>
<sequence length="728" mass="78607">MMALLSWLVALVQRLFEDRTHSFSAALKLTLRLSPLEALSIFVLTTVIMDPSWVRQALTPAWHRWMAIVNTRLYQQHVGKPATRTIAGKGVALVLATLGLCILAIVSVAEYMFDHFQRLLVDLYDVFFAPNDHHHHHHATPPQPDPRHLIPPSPDGRVCGSTEHVFDLDPTSPLNDPAAPVYRRPLWTQAVSFSPPPKGTSHDESATRTQGGADKTAVETQMVVEHYEEDQEARQAREAATAALQEATERLLSTTPGKQPPTCYGISRTIDQANVVIARRKDGLMRPNMAVDERRAGAMGMSQATTCCRPSCNFTASFESTDLPSRSHSPPPHRGRTMDTSTEQSTKTTGRIGSVMTIMEGTLVGVHSRKGGVDEAFSHVYNSIMASAEEHDPPRRQQHRPTATSYTIGPQMAGCDGLLPTRIRHPFPQQQVHLPYVPGQQQMQEGYGMREGYHAGVCEGGVYPGSGGYGYGGGGGMEQPGPYAGPPMGLEHTSLHRAFCTTSEDVKTNIHDLLFAVKKGSSTSKPLNANAPPFPDPSLPTYRPSITALMNQDNDLGVEALLQEASSSQWCQSGVWWGSTCSRKCSDKADGGVAPCKRDIMLAEAFGPSLFFTPMPEEGRQHTTTTTSAITSSTHTHTHTHTTPTNSHSGSRAPPCPPPFAPSVGTLVARCALHPAWVDVLMAQGVTVPSLAAMTVEQLTTITGMDAQPAETLIALAGAVAVGLPASS</sequence>
<keyword evidence="2" id="KW-1133">Transmembrane helix</keyword>
<keyword evidence="4" id="KW-1185">Reference proteome</keyword>
<feature type="compositionally biased region" description="Low complexity" evidence="1">
    <location>
        <begin position="622"/>
        <end position="653"/>
    </location>
</feature>
<keyword evidence="2" id="KW-0812">Transmembrane</keyword>
<evidence type="ECO:0000313" key="4">
    <source>
        <dbReference type="Proteomes" id="UP000041254"/>
    </source>
</evidence>
<feature type="region of interest" description="Disordered" evidence="1">
    <location>
        <begin position="190"/>
        <end position="215"/>
    </location>
</feature>
<organism evidence="3 4">
    <name type="scientific">Vitrella brassicaformis (strain CCMP3155)</name>
    <dbReference type="NCBI Taxonomy" id="1169540"/>
    <lineage>
        <taxon>Eukaryota</taxon>
        <taxon>Sar</taxon>
        <taxon>Alveolata</taxon>
        <taxon>Colpodellida</taxon>
        <taxon>Vitrellaceae</taxon>
        <taxon>Vitrella</taxon>
    </lineage>
</organism>
<feature type="compositionally biased region" description="Polar residues" evidence="1">
    <location>
        <begin position="338"/>
        <end position="349"/>
    </location>
</feature>